<feature type="region of interest" description="Disordered" evidence="1">
    <location>
        <begin position="48"/>
        <end position="75"/>
    </location>
</feature>
<evidence type="ECO:0000313" key="2">
    <source>
        <dbReference type="EMBL" id="GHO42249.1"/>
    </source>
</evidence>
<dbReference type="AlphaFoldDB" id="A0A8J3HZR0"/>
<reference evidence="2" key="1">
    <citation type="submission" date="2020-10" db="EMBL/GenBank/DDBJ databases">
        <title>Taxonomic study of unclassified bacteria belonging to the class Ktedonobacteria.</title>
        <authorList>
            <person name="Yabe S."/>
            <person name="Wang C.M."/>
            <person name="Zheng Y."/>
            <person name="Sakai Y."/>
            <person name="Cavaletti L."/>
            <person name="Monciardini P."/>
            <person name="Donadio S."/>
        </authorList>
    </citation>
    <scope>NUCLEOTIDE SEQUENCE</scope>
    <source>
        <strain evidence="2">SOSP1-1</strain>
    </source>
</reference>
<accession>A0A8J3HZR0</accession>
<evidence type="ECO:0000313" key="3">
    <source>
        <dbReference type="Proteomes" id="UP000612362"/>
    </source>
</evidence>
<gene>
    <name evidence="2" type="ORF">KSX_04120</name>
</gene>
<evidence type="ECO:0000256" key="1">
    <source>
        <dbReference type="SAM" id="MobiDB-lite"/>
    </source>
</evidence>
<feature type="compositionally biased region" description="Basic and acidic residues" evidence="1">
    <location>
        <begin position="52"/>
        <end position="65"/>
    </location>
</feature>
<proteinExistence type="predicted"/>
<name>A0A8J3HZR0_9CHLR</name>
<dbReference type="Proteomes" id="UP000612362">
    <property type="component" value="Unassembled WGS sequence"/>
</dbReference>
<organism evidence="2 3">
    <name type="scientific">Ktedonospora formicarum</name>
    <dbReference type="NCBI Taxonomy" id="2778364"/>
    <lineage>
        <taxon>Bacteria</taxon>
        <taxon>Bacillati</taxon>
        <taxon>Chloroflexota</taxon>
        <taxon>Ktedonobacteria</taxon>
        <taxon>Ktedonobacterales</taxon>
        <taxon>Ktedonobacteraceae</taxon>
        <taxon>Ktedonospora</taxon>
    </lineage>
</organism>
<comment type="caution">
    <text evidence="2">The sequence shown here is derived from an EMBL/GenBank/DDBJ whole genome shotgun (WGS) entry which is preliminary data.</text>
</comment>
<dbReference type="EMBL" id="BNJF01000001">
    <property type="protein sequence ID" value="GHO42249.1"/>
    <property type="molecule type" value="Genomic_DNA"/>
</dbReference>
<protein>
    <submittedName>
        <fullName evidence="2">Uncharacterized protein</fullName>
    </submittedName>
</protein>
<sequence>MHTTTIFFLAFFQYPTAKLACLPSASETYGGGTHKNLLNFYDVLSQTTSKKGPPDTDVNERHSTVQKDYTNSNHTKEQRELLLKTAIHAGSSKLLCKERKGD</sequence>
<keyword evidence="3" id="KW-1185">Reference proteome</keyword>